<keyword evidence="2" id="KW-1185">Reference proteome</keyword>
<gene>
    <name evidence="1" type="ORF">OW255_18190</name>
</gene>
<dbReference type="Proteomes" id="UP001163115">
    <property type="component" value="Chromosome"/>
</dbReference>
<evidence type="ECO:0000313" key="2">
    <source>
        <dbReference type="Proteomes" id="UP001163115"/>
    </source>
</evidence>
<reference evidence="1" key="1">
    <citation type="submission" date="2022-11" db="EMBL/GenBank/DDBJ databases">
        <title>Lacrimispora xylanolytica sy1, complete genome.</title>
        <authorList>
            <person name="Choi S."/>
        </authorList>
    </citation>
    <scope>NUCLEOTIDE SEQUENCE</scope>
    <source>
        <strain evidence="1">Sy1</strain>
    </source>
</reference>
<dbReference type="EMBL" id="CP113524">
    <property type="protein sequence ID" value="WAJ23467.1"/>
    <property type="molecule type" value="Genomic_DNA"/>
</dbReference>
<accession>A0ABY7A9W3</accession>
<dbReference type="RefSeq" id="WP_024834868.1">
    <property type="nucleotide sequence ID" value="NZ_CP113524.1"/>
</dbReference>
<protein>
    <submittedName>
        <fullName evidence="1">Uncharacterized protein</fullName>
    </submittedName>
</protein>
<evidence type="ECO:0000313" key="1">
    <source>
        <dbReference type="EMBL" id="WAJ23467.1"/>
    </source>
</evidence>
<proteinExistence type="predicted"/>
<name>A0ABY7A9W3_9FIRM</name>
<sequence>MGSIAGGITDFVTAAAVGEISALTIVPTADVAAETAVEINAIAATIVVTVAQINVETAGAEVIVDAEIIVVTDRVREHSFIFYRLGGFPALPDPPFSCNELLSQNLLDECNKYRLFLCILSYL</sequence>
<organism evidence="1 2">
    <name type="scientific">Lacrimispora xylanolytica</name>
    <dbReference type="NCBI Taxonomy" id="29375"/>
    <lineage>
        <taxon>Bacteria</taxon>
        <taxon>Bacillati</taxon>
        <taxon>Bacillota</taxon>
        <taxon>Clostridia</taxon>
        <taxon>Lachnospirales</taxon>
        <taxon>Lachnospiraceae</taxon>
        <taxon>Lacrimispora</taxon>
    </lineage>
</organism>